<dbReference type="PROSITE" id="PS50145">
    <property type="entry name" value="ZF_TRAF"/>
    <property type="match status" value="1"/>
</dbReference>
<keyword evidence="1 5" id="KW-0479">Metal-binding</keyword>
<dbReference type="PANTHER" id="PTHR15933:SF20">
    <property type="entry name" value="F-BOX DOMAIN-CONTAINING PROTEIN"/>
    <property type="match status" value="1"/>
</dbReference>
<sequence>MADFEESSAFQNKENLNPSNEEEEELELLAPRQIVHFSHCVSCHIEKCAVEGIVKCPVIRCPQCAIRMHECKMEDHINEICPKTMIPCINASFGCDRMVRRDKRSRHLERCCASVVVCGREWARYALSPMSKLQLKNWGKRIEAEPERNFRNLPLDIALTLSDQAIKVLEQLYSMFIGFKDVIVESYGFSRVDRVRRRDGLHPSHPIRNYDGTLVGTSEFKDDENSSDEERRVKEAKLKKKRAMFANCYMCQIDPSSQHLHTLGNESSKYDQIKRVKKREKKSDEFHKMYDLQINVLPESMPEFLVRGENIAFIRAGGSLYTRRCLKTFRRTEYADHHLSQHVRSIDSLSDLIVRCPNWMRGCLFYTKRLTPKSGKIRALRAVVFACAKERSMVSLIWEKCDGCWIESGIAIDFSVADRTPEYVWEPAKDLSNHLAHCNYRDVIEYQEGRVPVLASNLQQITNEFMLKLPYFI</sequence>
<evidence type="ECO:0000256" key="4">
    <source>
        <dbReference type="ARBA" id="ARBA00022833"/>
    </source>
</evidence>
<evidence type="ECO:0000256" key="3">
    <source>
        <dbReference type="ARBA" id="ARBA00022786"/>
    </source>
</evidence>
<protein>
    <recommendedName>
        <fullName evidence="7">TRAF-type domain-containing protein</fullName>
    </recommendedName>
</protein>
<evidence type="ECO:0000313" key="9">
    <source>
        <dbReference type="Proteomes" id="UP000270094"/>
    </source>
</evidence>
<evidence type="ECO:0000313" key="8">
    <source>
        <dbReference type="EMBL" id="VDM74686.1"/>
    </source>
</evidence>
<feature type="zinc finger region" description="TRAF-type" evidence="5">
    <location>
        <begin position="76"/>
        <end position="118"/>
    </location>
</feature>
<proteinExistence type="predicted"/>
<dbReference type="Proteomes" id="UP000270094">
    <property type="component" value="Unassembled WGS sequence"/>
</dbReference>
<keyword evidence="9" id="KW-1185">Reference proteome</keyword>
<evidence type="ECO:0000256" key="2">
    <source>
        <dbReference type="ARBA" id="ARBA00022771"/>
    </source>
</evidence>
<dbReference type="GO" id="GO:0061630">
    <property type="term" value="F:ubiquitin protein ligase activity"/>
    <property type="evidence" value="ECO:0007669"/>
    <property type="project" value="InterPro"/>
</dbReference>
<evidence type="ECO:0000256" key="6">
    <source>
        <dbReference type="SAM" id="MobiDB-lite"/>
    </source>
</evidence>
<dbReference type="PANTHER" id="PTHR15933">
    <property type="entry name" value="PROTEIN CBG16327"/>
    <property type="match status" value="1"/>
</dbReference>
<feature type="domain" description="TRAF-type" evidence="7">
    <location>
        <begin position="76"/>
        <end position="118"/>
    </location>
</feature>
<keyword evidence="4 5" id="KW-0862">Zinc</keyword>
<keyword evidence="2 5" id="KW-0863">Zinc-finger</keyword>
<dbReference type="OrthoDB" id="5918172at2759"/>
<evidence type="ECO:0000256" key="1">
    <source>
        <dbReference type="ARBA" id="ARBA00022723"/>
    </source>
</evidence>
<dbReference type="GO" id="GO:0008270">
    <property type="term" value="F:zinc ion binding"/>
    <property type="evidence" value="ECO:0007669"/>
    <property type="project" value="UniProtKB-KW"/>
</dbReference>
<dbReference type="Pfam" id="PF15965">
    <property type="entry name" value="zf-TRAF_2"/>
    <property type="match status" value="1"/>
</dbReference>
<dbReference type="InterPro" id="IPR001293">
    <property type="entry name" value="Znf_TRAF"/>
</dbReference>
<dbReference type="InterPro" id="IPR043013">
    <property type="entry name" value="Znf_TRAF_N"/>
</dbReference>
<organism evidence="8 9">
    <name type="scientific">Strongylus vulgaris</name>
    <name type="common">Blood worm</name>
    <dbReference type="NCBI Taxonomy" id="40348"/>
    <lineage>
        <taxon>Eukaryota</taxon>
        <taxon>Metazoa</taxon>
        <taxon>Ecdysozoa</taxon>
        <taxon>Nematoda</taxon>
        <taxon>Chromadorea</taxon>
        <taxon>Rhabditida</taxon>
        <taxon>Rhabditina</taxon>
        <taxon>Rhabditomorpha</taxon>
        <taxon>Strongyloidea</taxon>
        <taxon>Strongylidae</taxon>
        <taxon>Strongylus</taxon>
    </lineage>
</organism>
<reference evidence="8 9" key="1">
    <citation type="submission" date="2018-11" db="EMBL/GenBank/DDBJ databases">
        <authorList>
            <consortium name="Pathogen Informatics"/>
        </authorList>
    </citation>
    <scope>NUCLEOTIDE SEQUENCE [LARGE SCALE GENOMIC DNA]</scope>
</reference>
<dbReference type="SUPFAM" id="SSF49599">
    <property type="entry name" value="TRAF domain-like"/>
    <property type="match status" value="1"/>
</dbReference>
<gene>
    <name evidence="8" type="ORF">SVUK_LOCUS9684</name>
</gene>
<evidence type="ECO:0000256" key="5">
    <source>
        <dbReference type="PROSITE-ProRule" id="PRU00207"/>
    </source>
</evidence>
<keyword evidence="3" id="KW-0833">Ubl conjugation pathway</keyword>
<accession>A0A3P7IWK7</accession>
<feature type="region of interest" description="Disordered" evidence="6">
    <location>
        <begin position="1"/>
        <end position="22"/>
    </location>
</feature>
<dbReference type="AlphaFoldDB" id="A0A3P7IWK7"/>
<dbReference type="InterPro" id="IPR031890">
    <property type="entry name" value="Fbxo30/Fbxo40"/>
</dbReference>
<dbReference type="EMBL" id="UYYB01094583">
    <property type="protein sequence ID" value="VDM74686.1"/>
    <property type="molecule type" value="Genomic_DNA"/>
</dbReference>
<evidence type="ECO:0000259" key="7">
    <source>
        <dbReference type="PROSITE" id="PS50145"/>
    </source>
</evidence>
<name>A0A3P7IWK7_STRVU</name>
<dbReference type="Gene3D" id="3.30.40.150">
    <property type="entry name" value="TRAF-like zinc-finger, N-terminal subdomain"/>
    <property type="match status" value="1"/>
</dbReference>